<dbReference type="Pfam" id="PF04404">
    <property type="entry name" value="ERF"/>
    <property type="match status" value="1"/>
</dbReference>
<reference evidence="1 2" key="1">
    <citation type="submission" date="2016-11" db="EMBL/GenBank/DDBJ databases">
        <authorList>
            <person name="Jaros S."/>
            <person name="Januszkiewicz K."/>
            <person name="Wedrychowicz H."/>
        </authorList>
    </citation>
    <scope>NUCLEOTIDE SEQUENCE [LARGE SCALE GENOMIC DNA]</scope>
    <source>
        <strain evidence="1 2">DSM 3074</strain>
    </source>
</reference>
<dbReference type="OrthoDB" id="1625426at2"/>
<sequence length="213" mass="23728">MTGKPIYAALQSIQRDLKATKDKVNDFGKYKYRSAESIIEAVKPLLNDNGLILLMSDEVVEVGDRIYVKAEAKLVDVVNADEVKVTAYAREADSKRGMDESQVTGSTSSYARKYALNGLFAIDDGKDADTNEFHEEKKSRAKAEDEAKAKEDVVKKQAINRLNKIMKDNVLSKNFVRATSKNICGKETTTVMTADEVVRVAEELERLVQEAEL</sequence>
<dbReference type="RefSeq" id="WP_080325543.1">
    <property type="nucleotide sequence ID" value="NZ_FQYW01000007.1"/>
</dbReference>
<dbReference type="EMBL" id="FQYW01000007">
    <property type="protein sequence ID" value="SHI56036.1"/>
    <property type="molecule type" value="Genomic_DNA"/>
</dbReference>
<dbReference type="InterPro" id="IPR007499">
    <property type="entry name" value="ERF_bacteria_virus"/>
</dbReference>
<organism evidence="1 2">
    <name type="scientific">Anaerovibrio lipolyticus DSM 3074</name>
    <dbReference type="NCBI Taxonomy" id="1120997"/>
    <lineage>
        <taxon>Bacteria</taxon>
        <taxon>Bacillati</taxon>
        <taxon>Bacillota</taxon>
        <taxon>Negativicutes</taxon>
        <taxon>Selenomonadales</taxon>
        <taxon>Selenomonadaceae</taxon>
        <taxon>Anaerovibrio</taxon>
    </lineage>
</organism>
<evidence type="ECO:0000313" key="1">
    <source>
        <dbReference type="EMBL" id="SHI56036.1"/>
    </source>
</evidence>
<protein>
    <submittedName>
        <fullName evidence="1">ERF superfamily protein</fullName>
    </submittedName>
</protein>
<dbReference type="AlphaFoldDB" id="A0A1M6C4T1"/>
<evidence type="ECO:0000313" key="2">
    <source>
        <dbReference type="Proteomes" id="UP000191240"/>
    </source>
</evidence>
<dbReference type="Proteomes" id="UP000191240">
    <property type="component" value="Unassembled WGS sequence"/>
</dbReference>
<accession>A0A1M6C4T1</accession>
<gene>
    <name evidence="1" type="ORF">SAMN02745671_01002</name>
</gene>
<proteinExistence type="predicted"/>
<name>A0A1M6C4T1_9FIRM</name>